<dbReference type="GO" id="GO:0003676">
    <property type="term" value="F:nucleic acid binding"/>
    <property type="evidence" value="ECO:0007669"/>
    <property type="project" value="InterPro"/>
</dbReference>
<proteinExistence type="predicted"/>
<evidence type="ECO:0000313" key="2">
    <source>
        <dbReference type="EMBL" id="CAF4368021.1"/>
    </source>
</evidence>
<reference evidence="1" key="1">
    <citation type="submission" date="2021-02" db="EMBL/GenBank/DDBJ databases">
        <authorList>
            <person name="Nowell W R."/>
        </authorList>
    </citation>
    <scope>NUCLEOTIDE SEQUENCE</scope>
</reference>
<dbReference type="InterPro" id="IPR012337">
    <property type="entry name" value="RNaseH-like_sf"/>
</dbReference>
<dbReference type="SUPFAM" id="SSF56672">
    <property type="entry name" value="DNA/RNA polymerases"/>
    <property type="match status" value="1"/>
</dbReference>
<accession>A0A816R0P7</accession>
<protein>
    <submittedName>
        <fullName evidence="1">Uncharacterized protein</fullName>
    </submittedName>
</protein>
<evidence type="ECO:0000313" key="3">
    <source>
        <dbReference type="Proteomes" id="UP000663887"/>
    </source>
</evidence>
<name>A0A816R0P7_9BILA</name>
<dbReference type="AlphaFoldDB" id="A0A816R0P7"/>
<dbReference type="InterPro" id="IPR036397">
    <property type="entry name" value="RNaseH_sf"/>
</dbReference>
<dbReference type="InterPro" id="IPR043502">
    <property type="entry name" value="DNA/RNA_pol_sf"/>
</dbReference>
<dbReference type="Gene3D" id="3.30.420.10">
    <property type="entry name" value="Ribonuclease H-like superfamily/Ribonuclease H"/>
    <property type="match status" value="1"/>
</dbReference>
<gene>
    <name evidence="2" type="ORF">UXM345_LOCUS36834</name>
    <name evidence="1" type="ORF">XDN619_LOCUS11792</name>
</gene>
<dbReference type="PANTHER" id="PTHR11439">
    <property type="entry name" value="GAG-POL-RELATED RETROTRANSPOSON"/>
    <property type="match status" value="1"/>
</dbReference>
<dbReference type="EMBL" id="CAJOBF010018204">
    <property type="protein sequence ID" value="CAF4368021.1"/>
    <property type="molecule type" value="Genomic_DNA"/>
</dbReference>
<dbReference type="SUPFAM" id="SSF53098">
    <property type="entry name" value="Ribonuclease H-like"/>
    <property type="match status" value="1"/>
</dbReference>
<sequence>MEEPQFALDRVHSDLLGPVATASIGGAKYISAFVDSKTRHTWVYFLKTKDQNPQTIDEWATRLANNTGDTVKVLFTNNGITYKKGKEDKVSLVGYADADWGGAEDRKSTTGYLFLLNGSPISWTSKKQQTVALSSTEAEYIALAHATKEAIWLRKLLKDLGQEQIGPTTIYEDNQSTIAIANNTINHQRTKHIDVQFHFIRDKIKSNEIAVKHTSTNEQLADAMTKPLGRNLFSKFLSTVLPSFSQQ</sequence>
<dbReference type="Proteomes" id="UP000663887">
    <property type="component" value="Unassembled WGS sequence"/>
</dbReference>
<comment type="caution">
    <text evidence="1">The sequence shown here is derived from an EMBL/GenBank/DDBJ whole genome shotgun (WGS) entry which is preliminary data.</text>
</comment>
<evidence type="ECO:0000313" key="1">
    <source>
        <dbReference type="EMBL" id="CAF2066949.1"/>
    </source>
</evidence>
<dbReference type="Proteomes" id="UP000663842">
    <property type="component" value="Unassembled WGS sequence"/>
</dbReference>
<dbReference type="GO" id="GO:0006259">
    <property type="term" value="P:DNA metabolic process"/>
    <property type="evidence" value="ECO:0007669"/>
    <property type="project" value="UniProtKB-ARBA"/>
</dbReference>
<dbReference type="EMBL" id="CAJNRG010004545">
    <property type="protein sequence ID" value="CAF2066949.1"/>
    <property type="molecule type" value="Genomic_DNA"/>
</dbReference>
<organism evidence="1 3">
    <name type="scientific">Rotaria magnacalcarata</name>
    <dbReference type="NCBI Taxonomy" id="392030"/>
    <lineage>
        <taxon>Eukaryota</taxon>
        <taxon>Metazoa</taxon>
        <taxon>Spiralia</taxon>
        <taxon>Gnathifera</taxon>
        <taxon>Rotifera</taxon>
        <taxon>Eurotatoria</taxon>
        <taxon>Bdelloidea</taxon>
        <taxon>Philodinida</taxon>
        <taxon>Philodinidae</taxon>
        <taxon>Rotaria</taxon>
    </lineage>
</organism>
<dbReference type="CDD" id="cd09272">
    <property type="entry name" value="RNase_HI_RT_Ty1"/>
    <property type="match status" value="1"/>
</dbReference>
<dbReference type="PANTHER" id="PTHR11439:SF483">
    <property type="entry name" value="PEPTIDE SYNTHASE GLIP-LIKE, PUTATIVE (AFU_ORTHOLOGUE AFUA_3G12920)-RELATED"/>
    <property type="match status" value="1"/>
</dbReference>